<proteinExistence type="predicted"/>
<keyword evidence="1" id="KW-1133">Transmembrane helix</keyword>
<dbReference type="RefSeq" id="WP_354601228.1">
    <property type="nucleotide sequence ID" value="NZ_JBEWZI010000011.1"/>
</dbReference>
<evidence type="ECO:0000256" key="1">
    <source>
        <dbReference type="SAM" id="Phobius"/>
    </source>
</evidence>
<comment type="caution">
    <text evidence="2">The sequence shown here is derived from an EMBL/GenBank/DDBJ whole genome shotgun (WGS) entry which is preliminary data.</text>
</comment>
<evidence type="ECO:0000313" key="3">
    <source>
        <dbReference type="Proteomes" id="UP001549691"/>
    </source>
</evidence>
<name>A0ABV2TLG5_9RHOO</name>
<evidence type="ECO:0000313" key="2">
    <source>
        <dbReference type="EMBL" id="MET7014765.1"/>
    </source>
</evidence>
<organism evidence="2 3">
    <name type="scientific">Uliginosibacterium flavum</name>
    <dbReference type="NCBI Taxonomy" id="1396831"/>
    <lineage>
        <taxon>Bacteria</taxon>
        <taxon>Pseudomonadati</taxon>
        <taxon>Pseudomonadota</taxon>
        <taxon>Betaproteobacteria</taxon>
        <taxon>Rhodocyclales</taxon>
        <taxon>Zoogloeaceae</taxon>
        <taxon>Uliginosibacterium</taxon>
    </lineage>
</organism>
<keyword evidence="1" id="KW-0812">Transmembrane</keyword>
<protein>
    <submittedName>
        <fullName evidence="2">Metal-dependent hydrolase</fullName>
    </submittedName>
</protein>
<dbReference type="InterPro" id="IPR007404">
    <property type="entry name" value="YdjM-like"/>
</dbReference>
<feature type="transmembrane region" description="Helical" evidence="1">
    <location>
        <begin position="61"/>
        <end position="78"/>
    </location>
</feature>
<dbReference type="Proteomes" id="UP001549691">
    <property type="component" value="Unassembled WGS sequence"/>
</dbReference>
<dbReference type="EMBL" id="JBEWZI010000011">
    <property type="protein sequence ID" value="MET7014765.1"/>
    <property type="molecule type" value="Genomic_DNA"/>
</dbReference>
<sequence length="92" mass="10139">MKPFVGAVLSASLTKLPDVLEPAIHPNHRQFFHSVAFAGLLGLVAHKIYRWEPKNKDDETVRFVLLVGAAAYAIHLLLDASTPKCLPLFGTF</sequence>
<keyword evidence="3" id="KW-1185">Reference proteome</keyword>
<dbReference type="Pfam" id="PF04307">
    <property type="entry name" value="YdjM"/>
    <property type="match status" value="1"/>
</dbReference>
<gene>
    <name evidence="2" type="ORF">ABXR19_11245</name>
</gene>
<keyword evidence="1" id="KW-0472">Membrane</keyword>
<feature type="transmembrane region" description="Helical" evidence="1">
    <location>
        <begin position="32"/>
        <end position="49"/>
    </location>
</feature>
<reference evidence="2 3" key="1">
    <citation type="submission" date="2024-07" db="EMBL/GenBank/DDBJ databases">
        <title>Uliginosibacterium flavum JJ3220;KACC:17644.</title>
        <authorList>
            <person name="Kim M.K."/>
        </authorList>
    </citation>
    <scope>NUCLEOTIDE SEQUENCE [LARGE SCALE GENOMIC DNA]</scope>
    <source>
        <strain evidence="2 3">KACC:17644</strain>
    </source>
</reference>
<dbReference type="GO" id="GO:0016787">
    <property type="term" value="F:hydrolase activity"/>
    <property type="evidence" value="ECO:0007669"/>
    <property type="project" value="UniProtKB-KW"/>
</dbReference>
<accession>A0ABV2TLG5</accession>
<keyword evidence="2" id="KW-0378">Hydrolase</keyword>